<feature type="compositionally biased region" description="Low complexity" evidence="20">
    <location>
        <begin position="487"/>
        <end position="564"/>
    </location>
</feature>
<evidence type="ECO:0000313" key="22">
    <source>
        <dbReference type="EMBL" id="CAF0873098.1"/>
    </source>
</evidence>
<evidence type="ECO:0000313" key="23">
    <source>
        <dbReference type="Proteomes" id="UP000663852"/>
    </source>
</evidence>
<feature type="compositionally biased region" description="Polar residues" evidence="20">
    <location>
        <begin position="184"/>
        <end position="201"/>
    </location>
</feature>
<keyword evidence="12" id="KW-0805">Transcription regulation</keyword>
<dbReference type="Gene3D" id="3.30.1370.10">
    <property type="entry name" value="K Homology domain, type 1"/>
    <property type="match status" value="1"/>
</dbReference>
<dbReference type="InterPro" id="IPR036612">
    <property type="entry name" value="KH_dom_type_1_sf"/>
</dbReference>
<dbReference type="GO" id="GO:0008270">
    <property type="term" value="F:zinc ion binding"/>
    <property type="evidence" value="ECO:0007669"/>
    <property type="project" value="UniProtKB-UniRule"/>
</dbReference>
<dbReference type="InterPro" id="IPR004087">
    <property type="entry name" value="KH_dom"/>
</dbReference>
<evidence type="ECO:0000256" key="1">
    <source>
        <dbReference type="ARBA" id="ARBA00004123"/>
    </source>
</evidence>
<name>A0A813XH52_ADIRI</name>
<feature type="region of interest" description="Disordered" evidence="20">
    <location>
        <begin position="181"/>
        <end position="231"/>
    </location>
</feature>
<dbReference type="GO" id="GO:0048024">
    <property type="term" value="P:regulation of mRNA splicing, via spliceosome"/>
    <property type="evidence" value="ECO:0007669"/>
    <property type="project" value="TreeGrafter"/>
</dbReference>
<evidence type="ECO:0000256" key="9">
    <source>
        <dbReference type="ARBA" id="ARBA00022833"/>
    </source>
</evidence>
<proteinExistence type="inferred from homology"/>
<dbReference type="InterPro" id="IPR001878">
    <property type="entry name" value="Znf_CCHC"/>
</dbReference>
<evidence type="ECO:0000256" key="15">
    <source>
        <dbReference type="ARBA" id="ARBA00023242"/>
    </source>
</evidence>
<dbReference type="PROSITE" id="PS50084">
    <property type="entry name" value="KH_TYPE_1"/>
    <property type="match status" value="1"/>
</dbReference>
<dbReference type="PANTHER" id="PTHR11208">
    <property type="entry name" value="RNA-BINDING PROTEIN RELATED"/>
    <property type="match status" value="1"/>
</dbReference>
<evidence type="ECO:0000256" key="12">
    <source>
        <dbReference type="ARBA" id="ARBA00023015"/>
    </source>
</evidence>
<keyword evidence="11" id="KW-0007">Acetylation</keyword>
<feature type="region of interest" description="Disordered" evidence="20">
    <location>
        <begin position="605"/>
        <end position="626"/>
    </location>
</feature>
<keyword evidence="5 19" id="KW-0507">mRNA processing</keyword>
<dbReference type="GO" id="GO:0005654">
    <property type="term" value="C:nucleoplasm"/>
    <property type="evidence" value="ECO:0007669"/>
    <property type="project" value="UniProtKB-ARBA"/>
</dbReference>
<keyword evidence="10 18" id="KW-0694">RNA-binding</keyword>
<feature type="region of interest" description="Disordered" evidence="20">
    <location>
        <begin position="462"/>
        <end position="567"/>
    </location>
</feature>
<keyword evidence="7 19" id="KW-0747">Spliceosome</keyword>
<dbReference type="PROSITE" id="PS50158">
    <property type="entry name" value="ZF_CCHC"/>
    <property type="match status" value="1"/>
</dbReference>
<comment type="subcellular location">
    <subcellularLocation>
        <location evidence="1 19">Nucleus</location>
    </subcellularLocation>
</comment>
<evidence type="ECO:0000256" key="3">
    <source>
        <dbReference type="ARBA" id="ARBA00022491"/>
    </source>
</evidence>
<dbReference type="InterPro" id="IPR047086">
    <property type="entry name" value="SF1-HH_sf"/>
</dbReference>
<comment type="function">
    <text evidence="19">Necessary for the splicing of pre-mRNA. Has a role in the recognition of the branch site (5'-UACUAAC-3'), the pyrimidine tract and the 3'-splice site at the 3'-end of introns.</text>
</comment>
<keyword evidence="13" id="KW-0804">Transcription</keyword>
<dbReference type="PANTHER" id="PTHR11208:SF45">
    <property type="entry name" value="SPLICING FACTOR 1"/>
    <property type="match status" value="1"/>
</dbReference>
<evidence type="ECO:0000256" key="10">
    <source>
        <dbReference type="ARBA" id="ARBA00022884"/>
    </source>
</evidence>
<dbReference type="Gene3D" id="6.10.140.1790">
    <property type="match status" value="1"/>
</dbReference>
<keyword evidence="9 19" id="KW-0862">Zinc</keyword>
<evidence type="ECO:0000256" key="5">
    <source>
        <dbReference type="ARBA" id="ARBA00022664"/>
    </source>
</evidence>
<dbReference type="AlphaFoldDB" id="A0A813XH52"/>
<feature type="region of interest" description="Disordered" evidence="20">
    <location>
        <begin position="42"/>
        <end position="82"/>
    </location>
</feature>
<feature type="compositionally biased region" description="Low complexity" evidence="20">
    <location>
        <begin position="614"/>
        <end position="626"/>
    </location>
</feature>
<keyword evidence="6 19" id="KW-0479">Metal-binding</keyword>
<dbReference type="InterPro" id="IPR055256">
    <property type="entry name" value="KH_1_KHDC4/BBP-like"/>
</dbReference>
<feature type="compositionally biased region" description="Basic and acidic residues" evidence="20">
    <location>
        <begin position="462"/>
        <end position="477"/>
    </location>
</feature>
<feature type="domain" description="CCHC-type" evidence="21">
    <location>
        <begin position="403"/>
        <end position="417"/>
    </location>
</feature>
<evidence type="ECO:0000256" key="8">
    <source>
        <dbReference type="ARBA" id="ARBA00022771"/>
    </source>
</evidence>
<reference evidence="22" key="1">
    <citation type="submission" date="2021-02" db="EMBL/GenBank/DDBJ databases">
        <authorList>
            <person name="Nowell W R."/>
        </authorList>
    </citation>
    <scope>NUCLEOTIDE SEQUENCE</scope>
</reference>
<comment type="similarity">
    <text evidence="2 19">Belongs to the BBP/SF1 family.</text>
</comment>
<evidence type="ECO:0000256" key="7">
    <source>
        <dbReference type="ARBA" id="ARBA00022728"/>
    </source>
</evidence>
<evidence type="ECO:0000256" key="11">
    <source>
        <dbReference type="ARBA" id="ARBA00022990"/>
    </source>
</evidence>
<dbReference type="Pfam" id="PF22675">
    <property type="entry name" value="KH-I_KHDC4-BBP"/>
    <property type="match status" value="1"/>
</dbReference>
<dbReference type="SUPFAM" id="SSF54791">
    <property type="entry name" value="Eukaryotic type KH-domain (KH-domain type I)"/>
    <property type="match status" value="1"/>
</dbReference>
<keyword evidence="3" id="KW-0678">Repressor</keyword>
<dbReference type="GO" id="GO:0000398">
    <property type="term" value="P:mRNA splicing, via spliceosome"/>
    <property type="evidence" value="ECO:0007669"/>
    <property type="project" value="UniProtKB-UniRule"/>
</dbReference>
<evidence type="ECO:0000256" key="19">
    <source>
        <dbReference type="RuleBase" id="RU367126"/>
    </source>
</evidence>
<feature type="compositionally biased region" description="Polar residues" evidence="20">
    <location>
        <begin position="42"/>
        <end position="59"/>
    </location>
</feature>
<dbReference type="FunFam" id="3.30.1370.10:FF:000016">
    <property type="entry name" value="Putative splicing factor 1"/>
    <property type="match status" value="1"/>
</dbReference>
<evidence type="ECO:0000256" key="2">
    <source>
        <dbReference type="ARBA" id="ARBA00010382"/>
    </source>
</evidence>
<comment type="function">
    <text evidence="16">Necessary for the ATP-dependent first step of spliceosome assembly. Binds to the intron branch point sequence (BPS) 5'-UACUAAC-3' of the pre-mRNA. May act as transcription repressor.</text>
</comment>
<dbReference type="OrthoDB" id="10021397at2759"/>
<evidence type="ECO:0000259" key="21">
    <source>
        <dbReference type="PROSITE" id="PS50158"/>
    </source>
</evidence>
<dbReference type="SMART" id="SM00322">
    <property type="entry name" value="KH"/>
    <property type="match status" value="1"/>
</dbReference>
<dbReference type="InterPro" id="IPR032570">
    <property type="entry name" value="SF1-HH"/>
</dbReference>
<feature type="compositionally biased region" description="Basic and acidic residues" evidence="20">
    <location>
        <begin position="219"/>
        <end position="231"/>
    </location>
</feature>
<evidence type="ECO:0000256" key="20">
    <source>
        <dbReference type="SAM" id="MobiDB-lite"/>
    </source>
</evidence>
<dbReference type="Proteomes" id="UP000663852">
    <property type="component" value="Unassembled WGS sequence"/>
</dbReference>
<evidence type="ECO:0000256" key="6">
    <source>
        <dbReference type="ARBA" id="ARBA00022723"/>
    </source>
</evidence>
<evidence type="ECO:0000256" key="13">
    <source>
        <dbReference type="ARBA" id="ARBA00023163"/>
    </source>
</evidence>
<organism evidence="22 23">
    <name type="scientific">Adineta ricciae</name>
    <name type="common">Rotifer</name>
    <dbReference type="NCBI Taxonomy" id="249248"/>
    <lineage>
        <taxon>Eukaryota</taxon>
        <taxon>Metazoa</taxon>
        <taxon>Spiralia</taxon>
        <taxon>Gnathifera</taxon>
        <taxon>Rotifera</taxon>
        <taxon>Eurotatoria</taxon>
        <taxon>Bdelloidea</taxon>
        <taxon>Adinetida</taxon>
        <taxon>Adinetidae</taxon>
        <taxon>Adineta</taxon>
    </lineage>
</organism>
<comment type="caution">
    <text evidence="22">The sequence shown here is derived from an EMBL/GenBank/DDBJ whole genome shotgun (WGS) entry which is preliminary data.</text>
</comment>
<keyword evidence="4" id="KW-0597">Phosphoprotein</keyword>
<accession>A0A813XH52</accession>
<evidence type="ECO:0000256" key="4">
    <source>
        <dbReference type="ARBA" id="ARBA00022553"/>
    </source>
</evidence>
<evidence type="ECO:0000256" key="14">
    <source>
        <dbReference type="ARBA" id="ARBA00023187"/>
    </source>
</evidence>
<dbReference type="GO" id="GO:0005681">
    <property type="term" value="C:spliceosomal complex"/>
    <property type="evidence" value="ECO:0007669"/>
    <property type="project" value="UniProtKB-KW"/>
</dbReference>
<keyword evidence="14 19" id="KW-0508">mRNA splicing</keyword>
<dbReference type="InterPro" id="IPR045071">
    <property type="entry name" value="BBP-like"/>
</dbReference>
<keyword evidence="15 19" id="KW-0539">Nucleus</keyword>
<evidence type="ECO:0000256" key="16">
    <source>
        <dbReference type="ARBA" id="ARBA00055181"/>
    </source>
</evidence>
<dbReference type="EMBL" id="CAJNOJ010000027">
    <property type="protein sequence ID" value="CAF0873098.1"/>
    <property type="molecule type" value="Genomic_DNA"/>
</dbReference>
<sequence length="673" mass="74171">MGFTSKIDGKRMFKNVKTKQRSLNAIQSAKDEIAQHDLHAITKSSFTSSDEGSPRSVNVSIKKEEGSTNENGNSSVYKPKLPSVMVPPSVLAKLDVKDDDKTQSPKGDQSPADANGTNIASMKKRKRRFGDETERVFLPNMPTNISTSNMSEQQQKIYILQVQIEELTRRLKMNDLGIPANAEASATNSPSNAPNTGQNDIARSPSPEPIYDQQGKRQNTREVRARRKLEDQRHQLVTEMLVINPDYKAPADYKPQQAKYIDKVMIPQEDHPEVNFVGLIIGPRGNTLKTLEKETNAKIIIRGKGSIKDGKMGLVKFGPLPGEDEPLHAYITGTSPEIVAKAVEKVNEIINQAIDEPEGMNELRKQQLRELALLHGTLRENDCLIKLKLMTEAEKIVTNTIICTVCGGAGHVSGDCKFRKNPDGTYAELNPDGSLMLPGTNRVEQQKLDCEYQSLINELTGKKDSDANGLSLEDRKGLMSGSRTSGPTLAIAGATTGANNTLPTQTSFNNTSNNLSNGYNPPSLMSINPSSNSSNSSQPPLPPSSSSSLTSSSSSSTSSYWSNTGPRYNNNDVFDGHYLLRRNNRNNNYSSYIEGDSYRAQHIPALMENGGGNNNTNSSSSWSNPQQQQWSQWNQYNTMYYQSVYQQQQYYQNNNSGFVPPLPKSAPPPPPPH</sequence>
<evidence type="ECO:0000256" key="18">
    <source>
        <dbReference type="PROSITE-ProRule" id="PRU00117"/>
    </source>
</evidence>
<dbReference type="Pfam" id="PF16275">
    <property type="entry name" value="SF1-HH"/>
    <property type="match status" value="1"/>
</dbReference>
<dbReference type="GO" id="GO:0045131">
    <property type="term" value="F:pre-mRNA branch point binding"/>
    <property type="evidence" value="ECO:0007669"/>
    <property type="project" value="UniProtKB-UniRule"/>
</dbReference>
<keyword evidence="8 17" id="KW-0863">Zinc-finger</keyword>
<feature type="region of interest" description="Disordered" evidence="20">
    <location>
        <begin position="98"/>
        <end position="149"/>
    </location>
</feature>
<dbReference type="CDD" id="cd22382">
    <property type="entry name" value="KH-I_SF1"/>
    <property type="match status" value="1"/>
</dbReference>
<protein>
    <recommendedName>
        <fullName evidence="19">Branchpoint-bridging protein</fullName>
    </recommendedName>
</protein>
<evidence type="ECO:0000256" key="17">
    <source>
        <dbReference type="PROSITE-ProRule" id="PRU00047"/>
    </source>
</evidence>
<dbReference type="GO" id="GO:0003729">
    <property type="term" value="F:mRNA binding"/>
    <property type="evidence" value="ECO:0007669"/>
    <property type="project" value="TreeGrafter"/>
</dbReference>
<gene>
    <name evidence="22" type="ORF">EDS130_LOCUS8392</name>
</gene>